<evidence type="ECO:0008006" key="5">
    <source>
        <dbReference type="Google" id="ProtNLM"/>
    </source>
</evidence>
<feature type="compositionally biased region" description="Basic residues" evidence="1">
    <location>
        <begin position="279"/>
        <end position="288"/>
    </location>
</feature>
<feature type="chain" id="PRO_5004833861" description="GEgh 16 protein" evidence="2">
    <location>
        <begin position="21"/>
        <end position="296"/>
    </location>
</feature>
<dbReference type="GeneID" id="19276750"/>
<dbReference type="Proteomes" id="UP000030651">
    <property type="component" value="Unassembled WGS sequence"/>
</dbReference>
<accession>W3WR57</accession>
<dbReference type="PANTHER" id="PTHR34618">
    <property type="entry name" value="SURFACE PROTEIN MAS1, PUTATIVE-RELATED"/>
    <property type="match status" value="1"/>
</dbReference>
<evidence type="ECO:0000313" key="3">
    <source>
        <dbReference type="EMBL" id="ETS76350.1"/>
    </source>
</evidence>
<protein>
    <recommendedName>
        <fullName evidence="5">GEgh 16 protein</fullName>
    </recommendedName>
</protein>
<dbReference type="OMA" id="PADMACI"/>
<dbReference type="AlphaFoldDB" id="W3WR57"/>
<sequence length="296" mass="29598">MPSFLKTCFVAPAFLALAHAQGVIQQAQGEAGPASLPLQVDLTKADANVINSVEITTNVVNECGRTLLAGNIDVGENTETQLANGTVTQVTAGSNVTFTIAQLNDDGVGPYTCDLDEAGNVQGATGQKQLAVSEQDAKDGTITLVATLPADLKCIGASTGDVCTIRCFNSAAAGPFGGCVAVQQTDTTPNVNTPENISTLQTVSGITAQVAQNEKDLDAAKAANVEAPTQGDQGVAAVDALLSIDSAAAATAGAAGAVATGAATTNGTANTGNTGGNGKKGKKNKNNNRRGFTFSA</sequence>
<evidence type="ECO:0000256" key="1">
    <source>
        <dbReference type="SAM" id="MobiDB-lite"/>
    </source>
</evidence>
<dbReference type="OrthoDB" id="3241054at2759"/>
<dbReference type="STRING" id="1229662.W3WR57"/>
<evidence type="ECO:0000313" key="4">
    <source>
        <dbReference type="Proteomes" id="UP000030651"/>
    </source>
</evidence>
<dbReference type="KEGG" id="pfy:PFICI_11737"/>
<proteinExistence type="predicted"/>
<evidence type="ECO:0000256" key="2">
    <source>
        <dbReference type="SAM" id="SignalP"/>
    </source>
</evidence>
<dbReference type="InParanoid" id="W3WR57"/>
<dbReference type="HOGENOM" id="CLU_047729_1_1_1"/>
<feature type="region of interest" description="Disordered" evidence="1">
    <location>
        <begin position="263"/>
        <end position="296"/>
    </location>
</feature>
<dbReference type="PANTHER" id="PTHR34618:SF3">
    <property type="entry name" value="GEGH 16 PROTEIN"/>
    <property type="match status" value="1"/>
</dbReference>
<dbReference type="RefSeq" id="XP_007838509.1">
    <property type="nucleotide sequence ID" value="XM_007840318.1"/>
</dbReference>
<feature type="signal peptide" evidence="2">
    <location>
        <begin position="1"/>
        <end position="20"/>
    </location>
</feature>
<organism evidence="3 4">
    <name type="scientific">Pestalotiopsis fici (strain W106-1 / CGMCC3.15140)</name>
    <dbReference type="NCBI Taxonomy" id="1229662"/>
    <lineage>
        <taxon>Eukaryota</taxon>
        <taxon>Fungi</taxon>
        <taxon>Dikarya</taxon>
        <taxon>Ascomycota</taxon>
        <taxon>Pezizomycotina</taxon>
        <taxon>Sordariomycetes</taxon>
        <taxon>Xylariomycetidae</taxon>
        <taxon>Amphisphaeriales</taxon>
        <taxon>Sporocadaceae</taxon>
        <taxon>Pestalotiopsis</taxon>
    </lineage>
</organism>
<keyword evidence="4" id="KW-1185">Reference proteome</keyword>
<dbReference type="EMBL" id="KI912117">
    <property type="protein sequence ID" value="ETS76350.1"/>
    <property type="molecule type" value="Genomic_DNA"/>
</dbReference>
<dbReference type="eggNOG" id="ENOG502RWTH">
    <property type="taxonomic scope" value="Eukaryota"/>
</dbReference>
<dbReference type="Pfam" id="PF11327">
    <property type="entry name" value="Egh16-like"/>
    <property type="match status" value="1"/>
</dbReference>
<keyword evidence="2" id="KW-0732">Signal</keyword>
<feature type="compositionally biased region" description="Low complexity" evidence="1">
    <location>
        <begin position="263"/>
        <end position="272"/>
    </location>
</feature>
<dbReference type="InterPro" id="IPR021476">
    <property type="entry name" value="Egh16-like"/>
</dbReference>
<reference evidence="4" key="1">
    <citation type="journal article" date="2015" name="BMC Genomics">
        <title>Genomic and transcriptomic analysis of the endophytic fungus Pestalotiopsis fici reveals its lifestyle and high potential for synthesis of natural products.</title>
        <authorList>
            <person name="Wang X."/>
            <person name="Zhang X."/>
            <person name="Liu L."/>
            <person name="Xiang M."/>
            <person name="Wang W."/>
            <person name="Sun X."/>
            <person name="Che Y."/>
            <person name="Guo L."/>
            <person name="Liu G."/>
            <person name="Guo L."/>
            <person name="Wang C."/>
            <person name="Yin W.B."/>
            <person name="Stadler M."/>
            <person name="Zhang X."/>
            <person name="Liu X."/>
        </authorList>
    </citation>
    <scope>NUCLEOTIDE SEQUENCE [LARGE SCALE GENOMIC DNA]</scope>
    <source>
        <strain evidence="4">W106-1 / CGMCC3.15140</strain>
    </source>
</reference>
<name>W3WR57_PESFW</name>
<gene>
    <name evidence="3" type="ORF">PFICI_11737</name>
</gene>